<organism evidence="3">
    <name type="scientific">Caldilineaceae bacterium SB0662_bin_9</name>
    <dbReference type="NCBI Taxonomy" id="2605258"/>
    <lineage>
        <taxon>Bacteria</taxon>
        <taxon>Bacillati</taxon>
        <taxon>Chloroflexota</taxon>
        <taxon>Caldilineae</taxon>
        <taxon>Caldilineales</taxon>
        <taxon>Caldilineaceae</taxon>
    </lineage>
</organism>
<dbReference type="InterPro" id="IPR055170">
    <property type="entry name" value="GFO_IDH_MocA-like_dom"/>
</dbReference>
<feature type="domain" description="GFO/IDH/MocA-like oxidoreductase" evidence="2">
    <location>
        <begin position="133"/>
        <end position="254"/>
    </location>
</feature>
<name>A0A6B1DSB2_9CHLR</name>
<dbReference type="InterPro" id="IPR000683">
    <property type="entry name" value="Gfo/Idh/MocA-like_OxRdtase_N"/>
</dbReference>
<dbReference type="GO" id="GO:0000166">
    <property type="term" value="F:nucleotide binding"/>
    <property type="evidence" value="ECO:0007669"/>
    <property type="project" value="InterPro"/>
</dbReference>
<sequence length="334" mass="35973">MTLNVAILGAGQAGSRHITGFTGIENVRITAVADANSDLARREADRCSATHFQDWRDALEASPAPDAVVVALPHHLHADAACMAAGRGLHVLMEKPMGSTLAEGRRIEETCDAARVVLMVCFVHRFRDEAIMAKAWIEAGHIGEPVNCLETIASPRGSHLGAWVNSLALSGGGALLYTGVHAVDRLLWLVDSPVDNVHAATRTLTTASQVEEAVAALLTFDNGAMATFSVTGPTYSAGGTEWRSEIYGTEGVIRIRARQSVEIAGRNLAQRIDVANTTTEEGEHYNFKRQAEAFVRAVRNQGVSPIPGQYGLRVLELCQKIYDRSRESPDPTLP</sequence>
<evidence type="ECO:0000313" key="3">
    <source>
        <dbReference type="EMBL" id="MYD90599.1"/>
    </source>
</evidence>
<dbReference type="Gene3D" id="3.30.360.10">
    <property type="entry name" value="Dihydrodipicolinate Reductase, domain 2"/>
    <property type="match status" value="1"/>
</dbReference>
<feature type="domain" description="Gfo/Idh/MocA-like oxidoreductase N-terminal" evidence="1">
    <location>
        <begin position="3"/>
        <end position="120"/>
    </location>
</feature>
<dbReference type="PANTHER" id="PTHR43377">
    <property type="entry name" value="BILIVERDIN REDUCTASE A"/>
    <property type="match status" value="1"/>
</dbReference>
<reference evidence="3" key="1">
    <citation type="submission" date="2019-09" db="EMBL/GenBank/DDBJ databases">
        <title>Characterisation of the sponge microbiome using genome-centric metagenomics.</title>
        <authorList>
            <person name="Engelberts J.P."/>
            <person name="Robbins S.J."/>
            <person name="De Goeij J.M."/>
            <person name="Aranda M."/>
            <person name="Bell S.C."/>
            <person name="Webster N.S."/>
        </authorList>
    </citation>
    <scope>NUCLEOTIDE SEQUENCE</scope>
    <source>
        <strain evidence="3">SB0662_bin_9</strain>
    </source>
</reference>
<dbReference type="SUPFAM" id="SSF51735">
    <property type="entry name" value="NAD(P)-binding Rossmann-fold domains"/>
    <property type="match status" value="1"/>
</dbReference>
<proteinExistence type="predicted"/>
<dbReference type="PANTHER" id="PTHR43377:SF1">
    <property type="entry name" value="BILIVERDIN REDUCTASE A"/>
    <property type="match status" value="1"/>
</dbReference>
<accession>A0A6B1DSB2</accession>
<dbReference type="AlphaFoldDB" id="A0A6B1DSB2"/>
<dbReference type="EMBL" id="VXPY01000069">
    <property type="protein sequence ID" value="MYD90599.1"/>
    <property type="molecule type" value="Genomic_DNA"/>
</dbReference>
<dbReference type="Pfam" id="PF01408">
    <property type="entry name" value="GFO_IDH_MocA"/>
    <property type="match status" value="1"/>
</dbReference>
<dbReference type="InterPro" id="IPR051450">
    <property type="entry name" value="Gfo/Idh/MocA_Oxidoreductases"/>
</dbReference>
<dbReference type="Pfam" id="PF22725">
    <property type="entry name" value="GFO_IDH_MocA_C3"/>
    <property type="match status" value="1"/>
</dbReference>
<protein>
    <submittedName>
        <fullName evidence="3">Gfo/Idh/MocA family oxidoreductase</fullName>
    </submittedName>
</protein>
<dbReference type="InterPro" id="IPR036291">
    <property type="entry name" value="NAD(P)-bd_dom_sf"/>
</dbReference>
<evidence type="ECO:0000259" key="2">
    <source>
        <dbReference type="Pfam" id="PF22725"/>
    </source>
</evidence>
<gene>
    <name evidence="3" type="ORF">F4Y08_09735</name>
</gene>
<evidence type="ECO:0000259" key="1">
    <source>
        <dbReference type="Pfam" id="PF01408"/>
    </source>
</evidence>
<dbReference type="SUPFAM" id="SSF55347">
    <property type="entry name" value="Glyceraldehyde-3-phosphate dehydrogenase-like, C-terminal domain"/>
    <property type="match status" value="1"/>
</dbReference>
<comment type="caution">
    <text evidence="3">The sequence shown here is derived from an EMBL/GenBank/DDBJ whole genome shotgun (WGS) entry which is preliminary data.</text>
</comment>
<dbReference type="Gene3D" id="3.40.50.720">
    <property type="entry name" value="NAD(P)-binding Rossmann-like Domain"/>
    <property type="match status" value="1"/>
</dbReference>